<evidence type="ECO:0000256" key="1">
    <source>
        <dbReference type="ARBA" id="ARBA00004123"/>
    </source>
</evidence>
<keyword evidence="3" id="KW-0158">Chromosome</keyword>
<keyword evidence="9" id="KW-0137">Centromere</keyword>
<keyword evidence="4" id="KW-0132">Cell division</keyword>
<dbReference type="InterPro" id="IPR007128">
    <property type="entry name" value="PMF1/Nnf1"/>
</dbReference>
<keyword evidence="8" id="KW-0131">Cell cycle</keyword>
<evidence type="ECO:0008006" key="12">
    <source>
        <dbReference type="Google" id="ProtNLM"/>
    </source>
</evidence>
<reference evidence="10" key="1">
    <citation type="submission" date="2020-02" db="EMBL/GenBank/DDBJ databases">
        <authorList>
            <person name="Palmer J.M."/>
        </authorList>
    </citation>
    <scope>NUCLEOTIDE SEQUENCE</scope>
    <source>
        <strain evidence="10">EPUS1.4</strain>
        <tissue evidence="10">Thallus</tissue>
    </source>
</reference>
<keyword evidence="5" id="KW-0498">Mitosis</keyword>
<evidence type="ECO:0000256" key="9">
    <source>
        <dbReference type="ARBA" id="ARBA00023328"/>
    </source>
</evidence>
<keyword evidence="11" id="KW-1185">Reference proteome</keyword>
<protein>
    <recommendedName>
        <fullName evidence="12">Nnf1-domain-containing protein</fullName>
    </recommendedName>
</protein>
<dbReference type="GO" id="GO:0005634">
    <property type="term" value="C:nucleus"/>
    <property type="evidence" value="ECO:0007669"/>
    <property type="project" value="UniProtKB-SubCell"/>
</dbReference>
<dbReference type="OrthoDB" id="18453at2759"/>
<gene>
    <name evidence="10" type="ORF">GJ744_007940</name>
</gene>
<name>A0A8H7AQZ2_9EURO</name>
<evidence type="ECO:0000256" key="8">
    <source>
        <dbReference type="ARBA" id="ARBA00023306"/>
    </source>
</evidence>
<dbReference type="EMBL" id="JAACFV010000040">
    <property type="protein sequence ID" value="KAF7509540.1"/>
    <property type="molecule type" value="Genomic_DNA"/>
</dbReference>
<evidence type="ECO:0000313" key="10">
    <source>
        <dbReference type="EMBL" id="KAF7509540.1"/>
    </source>
</evidence>
<evidence type="ECO:0000256" key="6">
    <source>
        <dbReference type="ARBA" id="ARBA00022838"/>
    </source>
</evidence>
<evidence type="ECO:0000256" key="5">
    <source>
        <dbReference type="ARBA" id="ARBA00022776"/>
    </source>
</evidence>
<evidence type="ECO:0000256" key="3">
    <source>
        <dbReference type="ARBA" id="ARBA00022454"/>
    </source>
</evidence>
<dbReference type="GO" id="GO:0007059">
    <property type="term" value="P:chromosome segregation"/>
    <property type="evidence" value="ECO:0007669"/>
    <property type="project" value="TreeGrafter"/>
</dbReference>
<comment type="subcellular location">
    <subcellularLocation>
        <location evidence="2">Chromosome</location>
        <location evidence="2">Centromere</location>
        <location evidence="2">Kinetochore</location>
    </subcellularLocation>
    <subcellularLocation>
        <location evidence="1">Nucleus</location>
    </subcellularLocation>
</comment>
<dbReference type="GO" id="GO:0051301">
    <property type="term" value="P:cell division"/>
    <property type="evidence" value="ECO:0007669"/>
    <property type="project" value="UniProtKB-KW"/>
</dbReference>
<organism evidence="10 11">
    <name type="scientific">Endocarpon pusillum</name>
    <dbReference type="NCBI Taxonomy" id="364733"/>
    <lineage>
        <taxon>Eukaryota</taxon>
        <taxon>Fungi</taxon>
        <taxon>Dikarya</taxon>
        <taxon>Ascomycota</taxon>
        <taxon>Pezizomycotina</taxon>
        <taxon>Eurotiomycetes</taxon>
        <taxon>Chaetothyriomycetidae</taxon>
        <taxon>Verrucariales</taxon>
        <taxon>Verrucariaceae</taxon>
        <taxon>Endocarpon</taxon>
    </lineage>
</organism>
<dbReference type="Proteomes" id="UP000606974">
    <property type="component" value="Unassembled WGS sequence"/>
</dbReference>
<accession>A0A8H7AQZ2</accession>
<proteinExistence type="predicted"/>
<evidence type="ECO:0000313" key="11">
    <source>
        <dbReference type="Proteomes" id="UP000606974"/>
    </source>
</evidence>
<sequence length="220" mass="24226">MPPRNPQSPSPPPSLPIASSPGPRFLALQKVFTQALTSTLKTSSYANFSECFPTPAQHCPTALEGVWKQLNAKLEEGCMKEFEAIVLEKKVIEGLNGWDAVVEDAKRRIARGVEGEEVHRAPHTLSAEELHIAHLAPYLQQATMMLEARLRDTHEENGALMQRITEQRVEMERLVQGLEGVVADVEDSIEAMRDDWGGGVDGLKAETWEMEGGMRAAAKG</sequence>
<comment type="caution">
    <text evidence="10">The sequence shown here is derived from an EMBL/GenBank/DDBJ whole genome shotgun (WGS) entry which is preliminary data.</text>
</comment>
<dbReference type="PANTHER" id="PTHR15459">
    <property type="entry name" value="POLYAMINE-MODULATED FACTOR 1"/>
    <property type="match status" value="1"/>
</dbReference>
<dbReference type="AlphaFoldDB" id="A0A8H7AQZ2"/>
<keyword evidence="6" id="KW-0995">Kinetochore</keyword>
<dbReference type="PANTHER" id="PTHR15459:SF3">
    <property type="entry name" value="POLYAMINE-MODULATED FACTOR 1"/>
    <property type="match status" value="1"/>
</dbReference>
<dbReference type="Pfam" id="PF03980">
    <property type="entry name" value="Nnf1"/>
    <property type="match status" value="1"/>
</dbReference>
<dbReference type="GO" id="GO:0000444">
    <property type="term" value="C:MIS12/MIND type complex"/>
    <property type="evidence" value="ECO:0007669"/>
    <property type="project" value="InterPro"/>
</dbReference>
<keyword evidence="7" id="KW-0539">Nucleus</keyword>
<evidence type="ECO:0000256" key="2">
    <source>
        <dbReference type="ARBA" id="ARBA00004629"/>
    </source>
</evidence>
<evidence type="ECO:0000256" key="7">
    <source>
        <dbReference type="ARBA" id="ARBA00023242"/>
    </source>
</evidence>
<evidence type="ECO:0000256" key="4">
    <source>
        <dbReference type="ARBA" id="ARBA00022618"/>
    </source>
</evidence>